<evidence type="ECO:0000256" key="2">
    <source>
        <dbReference type="ARBA" id="ARBA00022559"/>
    </source>
</evidence>
<evidence type="ECO:0000256" key="6">
    <source>
        <dbReference type="ARBA" id="ARBA00025737"/>
    </source>
</evidence>
<reference evidence="9" key="1">
    <citation type="submission" date="2017-05" db="EMBL/GenBank/DDBJ databases">
        <authorList>
            <person name="Song R."/>
            <person name="Chenine A.L."/>
            <person name="Ruprecht R.M."/>
        </authorList>
    </citation>
    <scope>NUCLEOTIDE SEQUENCE</scope>
    <source>
        <strain evidence="9">Kingella_eburonensis</strain>
    </source>
</reference>
<evidence type="ECO:0000313" key="11">
    <source>
        <dbReference type="Proteomes" id="UP000215450"/>
    </source>
</evidence>
<evidence type="ECO:0000256" key="4">
    <source>
        <dbReference type="ARBA" id="ARBA00023002"/>
    </source>
</evidence>
<protein>
    <submittedName>
        <fullName evidence="9">Putative deferrochelatase/peroxidase YfeX</fullName>
        <ecNumber evidence="9">1.11.1.-</ecNumber>
    </submittedName>
</protein>
<organism evidence="9">
    <name type="scientific">Kingella negevensis</name>
    <dbReference type="NCBI Taxonomy" id="1522312"/>
    <lineage>
        <taxon>Bacteria</taxon>
        <taxon>Pseudomonadati</taxon>
        <taxon>Pseudomonadota</taxon>
        <taxon>Betaproteobacteria</taxon>
        <taxon>Neisseriales</taxon>
        <taxon>Neisseriaceae</taxon>
        <taxon>Kingella</taxon>
    </lineage>
</organism>
<comment type="similarity">
    <text evidence="6">Belongs to the DyP-type peroxidase family.</text>
</comment>
<dbReference type="Pfam" id="PF20628">
    <property type="entry name" value="Dyp_perox_C"/>
    <property type="match status" value="1"/>
</dbReference>
<feature type="domain" description="Dyp-type peroxidase C-terminal" evidence="8">
    <location>
        <begin position="133"/>
        <end position="290"/>
    </location>
</feature>
<gene>
    <name evidence="9" type="primary">yfeX</name>
    <name evidence="9" type="ORF">KEBURONENSIS_01710</name>
    <name evidence="10" type="ORF">KEBURONENSIS_01746</name>
</gene>
<dbReference type="GO" id="GO:0046872">
    <property type="term" value="F:metal ion binding"/>
    <property type="evidence" value="ECO:0007669"/>
    <property type="project" value="UniProtKB-KW"/>
</dbReference>
<keyword evidence="11" id="KW-1185">Reference proteome</keyword>
<reference evidence="10 11" key="2">
    <citation type="submission" date="2017-06" db="EMBL/GenBank/DDBJ databases">
        <authorList>
            <person name="Kim H.J."/>
            <person name="Triplett B.A."/>
        </authorList>
    </citation>
    <scope>NUCLEOTIDE SEQUENCE [LARGE SCALE GENOMIC DNA]</scope>
    <source>
        <strain evidence="10">Kingella_eburonensis</strain>
    </source>
</reference>
<evidence type="ECO:0000313" key="10">
    <source>
        <dbReference type="EMBL" id="SNB77677.1"/>
    </source>
</evidence>
<dbReference type="InterPro" id="IPR006314">
    <property type="entry name" value="Dyp_peroxidase"/>
</dbReference>
<sequence>MKSILLNEHATHGIFMEADITQPENIAAASRAALDALAALQARYPEDKIGLTIAFGANFWGSLKHHVQAPELKNFPAYGKGATQAPATQHDLLIHIQSQNHDSNFTLAQDVLAAFGAAISVKTETHGFRRHEDRGLDGFVDGTENPHGDEKILSTACNEHGGSYVLMQRYRHDLPKWNAYSVAEQEESVARSKIANEEFSKDMRHPRSHIARTNIKEDGKGLKIVRRSLPYGNVSGEHGLAFIAYAARLHNIEAQLQHMFGDVADGLTDLLLERLTTAISGAYYFAPSEETLLDL</sequence>
<dbReference type="Pfam" id="PF04261">
    <property type="entry name" value="Dyp_perox_N"/>
    <property type="match status" value="1"/>
</dbReference>
<evidence type="ECO:0000313" key="9">
    <source>
        <dbReference type="EMBL" id="SMQ12893.1"/>
    </source>
</evidence>
<dbReference type="InterPro" id="IPR011008">
    <property type="entry name" value="Dimeric_a/b-barrel"/>
</dbReference>
<evidence type="ECO:0000256" key="5">
    <source>
        <dbReference type="ARBA" id="ARBA00023004"/>
    </source>
</evidence>
<dbReference type="PANTHER" id="PTHR30521:SF0">
    <property type="entry name" value="DYP-TYPE PEROXIDASE FAMILY PROTEIN"/>
    <property type="match status" value="1"/>
</dbReference>
<evidence type="ECO:0000256" key="1">
    <source>
        <dbReference type="ARBA" id="ARBA00001970"/>
    </source>
</evidence>
<dbReference type="EMBL" id="FXUV02000041">
    <property type="protein sequence ID" value="SNB77677.1"/>
    <property type="molecule type" value="Genomic_DNA"/>
</dbReference>
<proteinExistence type="inferred from homology"/>
<evidence type="ECO:0000259" key="8">
    <source>
        <dbReference type="Pfam" id="PF20628"/>
    </source>
</evidence>
<accession>A0A238HGQ4</accession>
<dbReference type="SUPFAM" id="SSF54909">
    <property type="entry name" value="Dimeric alpha+beta barrel"/>
    <property type="match status" value="1"/>
</dbReference>
<name>A0A238HGQ4_9NEIS</name>
<dbReference type="NCBIfam" id="TIGR01413">
    <property type="entry name" value="Dyp_perox_fam"/>
    <property type="match status" value="1"/>
</dbReference>
<feature type="domain" description="Dyp-type peroxidase N-terminal" evidence="7">
    <location>
        <begin position="6"/>
        <end position="129"/>
    </location>
</feature>
<dbReference type="GO" id="GO:0005829">
    <property type="term" value="C:cytosol"/>
    <property type="evidence" value="ECO:0007669"/>
    <property type="project" value="TreeGrafter"/>
</dbReference>
<dbReference type="InterPro" id="IPR048328">
    <property type="entry name" value="Dyp_perox_C"/>
</dbReference>
<dbReference type="STRING" id="1522312.GCA_900177895_01317"/>
<evidence type="ECO:0000259" key="7">
    <source>
        <dbReference type="Pfam" id="PF04261"/>
    </source>
</evidence>
<dbReference type="PROSITE" id="PS51404">
    <property type="entry name" value="DYP_PEROXIDASE"/>
    <property type="match status" value="1"/>
</dbReference>
<keyword evidence="3" id="KW-0479">Metal-binding</keyword>
<evidence type="ECO:0000256" key="3">
    <source>
        <dbReference type="ARBA" id="ARBA00022723"/>
    </source>
</evidence>
<dbReference type="AlphaFoldDB" id="A0A238HGQ4"/>
<dbReference type="PANTHER" id="PTHR30521">
    <property type="entry name" value="DEFERROCHELATASE/PEROXIDASE"/>
    <property type="match status" value="1"/>
</dbReference>
<comment type="cofactor">
    <cofactor evidence="1">
        <name>heme b</name>
        <dbReference type="ChEBI" id="CHEBI:60344"/>
    </cofactor>
</comment>
<dbReference type="RefSeq" id="WP_095062974.1">
    <property type="nucleotide sequence ID" value="NZ_FXUV02000041.1"/>
</dbReference>
<dbReference type="Proteomes" id="UP000215450">
    <property type="component" value="Unassembled WGS sequence"/>
</dbReference>
<dbReference type="GO" id="GO:0020037">
    <property type="term" value="F:heme binding"/>
    <property type="evidence" value="ECO:0007669"/>
    <property type="project" value="InterPro"/>
</dbReference>
<dbReference type="EMBL" id="FXUV01000035">
    <property type="protein sequence ID" value="SMQ12893.1"/>
    <property type="molecule type" value="Genomic_DNA"/>
</dbReference>
<keyword evidence="2 9" id="KW-0575">Peroxidase</keyword>
<keyword evidence="4 9" id="KW-0560">Oxidoreductase</keyword>
<dbReference type="EC" id="1.11.1.-" evidence="9"/>
<dbReference type="InterPro" id="IPR048327">
    <property type="entry name" value="Dyp_perox_N"/>
</dbReference>
<dbReference type="GO" id="GO:0004601">
    <property type="term" value="F:peroxidase activity"/>
    <property type="evidence" value="ECO:0007669"/>
    <property type="project" value="UniProtKB-KW"/>
</dbReference>
<keyword evidence="5" id="KW-0408">Iron</keyword>
<dbReference type="OrthoDB" id="3251355at2"/>